<dbReference type="Pfam" id="PF02494">
    <property type="entry name" value="HYR"/>
    <property type="match status" value="8"/>
</dbReference>
<feature type="domain" description="HYR" evidence="16">
    <location>
        <begin position="2594"/>
        <end position="2679"/>
    </location>
</feature>
<dbReference type="InterPro" id="IPR013320">
    <property type="entry name" value="ConA-like_dom_sf"/>
</dbReference>
<feature type="disulfide bond" evidence="10">
    <location>
        <begin position="4225"/>
        <end position="4234"/>
    </location>
</feature>
<dbReference type="FunFam" id="2.10.25.10:FF:000508">
    <property type="entry name" value="Eyes shut homolog"/>
    <property type="match status" value="1"/>
</dbReference>
<feature type="disulfide bond" evidence="10">
    <location>
        <begin position="3864"/>
        <end position="3873"/>
    </location>
</feature>
<dbReference type="SUPFAM" id="SSF53300">
    <property type="entry name" value="vWA-like"/>
    <property type="match status" value="1"/>
</dbReference>
<dbReference type="OrthoDB" id="430340at2759"/>
<dbReference type="InterPro" id="IPR001881">
    <property type="entry name" value="EGF-like_Ca-bd_dom"/>
</dbReference>
<dbReference type="GO" id="GO:0048589">
    <property type="term" value="P:developmental growth"/>
    <property type="evidence" value="ECO:0007669"/>
    <property type="project" value="UniProtKB-ARBA"/>
</dbReference>
<dbReference type="InterPro" id="IPR001759">
    <property type="entry name" value="PTX_dom"/>
</dbReference>
<feature type="domain" description="Sushi" evidence="17">
    <location>
        <begin position="1723"/>
        <end position="1786"/>
    </location>
</feature>
<keyword evidence="12" id="KW-0472">Membrane</keyword>
<evidence type="ECO:0000256" key="5">
    <source>
        <dbReference type="ARBA" id="ARBA00022729"/>
    </source>
</evidence>
<feature type="domain" description="Sushi" evidence="17">
    <location>
        <begin position="334"/>
        <end position="396"/>
    </location>
</feature>
<feature type="disulfide bond" evidence="10">
    <location>
        <begin position="3712"/>
        <end position="3721"/>
    </location>
</feature>
<feature type="disulfide bond" evidence="10">
    <location>
        <begin position="3408"/>
        <end position="3417"/>
    </location>
</feature>
<feature type="domain" description="EGF-like" evidence="14">
    <location>
        <begin position="4084"/>
        <end position="4120"/>
    </location>
</feature>
<feature type="domain" description="EGF-like" evidence="14">
    <location>
        <begin position="3306"/>
        <end position="3342"/>
    </location>
</feature>
<feature type="disulfide bond" evidence="10">
    <location>
        <begin position="3750"/>
        <end position="3759"/>
    </location>
</feature>
<feature type="disulfide bond" evidence="10">
    <location>
        <begin position="3370"/>
        <end position="3379"/>
    </location>
</feature>
<dbReference type="GO" id="GO:0005112">
    <property type="term" value="F:Notch binding"/>
    <property type="evidence" value="ECO:0007669"/>
    <property type="project" value="TreeGrafter"/>
</dbReference>
<dbReference type="GO" id="GO:0009952">
    <property type="term" value="P:anterior/posterior pattern specification"/>
    <property type="evidence" value="ECO:0007669"/>
    <property type="project" value="UniProtKB-ARBA"/>
</dbReference>
<dbReference type="GO" id="GO:0050877">
    <property type="term" value="P:nervous system process"/>
    <property type="evidence" value="ECO:0007669"/>
    <property type="project" value="UniProtKB-ARBA"/>
</dbReference>
<dbReference type="Pfam" id="PF12661">
    <property type="entry name" value="hEGF"/>
    <property type="match status" value="6"/>
</dbReference>
<dbReference type="InterPro" id="IPR035976">
    <property type="entry name" value="Sushi/SCR/CCP_sf"/>
</dbReference>
<dbReference type="Gene3D" id="2.10.70.10">
    <property type="entry name" value="Complement Module, domain 1"/>
    <property type="match status" value="20"/>
</dbReference>
<feature type="transmembrane region" description="Helical" evidence="12">
    <location>
        <begin position="4404"/>
        <end position="4424"/>
    </location>
</feature>
<feature type="disulfide bond" evidence="10">
    <location>
        <begin position="3105"/>
        <end position="3114"/>
    </location>
</feature>
<evidence type="ECO:0000256" key="9">
    <source>
        <dbReference type="ARBA" id="ARBA00023180"/>
    </source>
</evidence>
<feature type="domain" description="EGF-like" evidence="14">
    <location>
        <begin position="3762"/>
        <end position="3798"/>
    </location>
</feature>
<feature type="disulfide bond" evidence="10">
    <location>
        <begin position="3674"/>
        <end position="3683"/>
    </location>
</feature>
<keyword evidence="20" id="KW-1185">Reference proteome</keyword>
<feature type="domain" description="Sushi" evidence="17">
    <location>
        <begin position="1259"/>
        <end position="1322"/>
    </location>
</feature>
<dbReference type="GO" id="GO:0007219">
    <property type="term" value="P:Notch signaling pathway"/>
    <property type="evidence" value="ECO:0007669"/>
    <property type="project" value="TreeGrafter"/>
</dbReference>
<feature type="domain" description="EGF-like" evidence="14">
    <location>
        <begin position="3192"/>
        <end position="3228"/>
    </location>
</feature>
<dbReference type="GO" id="GO:0048863">
    <property type="term" value="P:stem cell differentiation"/>
    <property type="evidence" value="ECO:0007669"/>
    <property type="project" value="UniProtKB-ARBA"/>
</dbReference>
<feature type="disulfide bond" evidence="11">
    <location>
        <begin position="426"/>
        <end position="453"/>
    </location>
</feature>
<feature type="disulfide bond" evidence="10">
    <location>
        <begin position="4110"/>
        <end position="4119"/>
    </location>
</feature>
<feature type="domain" description="EGF-like" evidence="14">
    <location>
        <begin position="3496"/>
        <end position="3532"/>
    </location>
</feature>
<feature type="domain" description="EGF-like" evidence="14">
    <location>
        <begin position="4237"/>
        <end position="4273"/>
    </location>
</feature>
<feature type="domain" description="Sushi" evidence="17">
    <location>
        <begin position="741"/>
        <end position="803"/>
    </location>
</feature>
<feature type="disulfide bond" evidence="10">
    <location>
        <begin position="4339"/>
        <end position="4348"/>
    </location>
</feature>
<dbReference type="CDD" id="cd01450">
    <property type="entry name" value="vWFA_subfamily_ECM"/>
    <property type="match status" value="1"/>
</dbReference>
<feature type="disulfide bond" evidence="10">
    <location>
        <begin position="4301"/>
        <end position="4310"/>
    </location>
</feature>
<feature type="disulfide bond" evidence="10">
    <location>
        <begin position="3560"/>
        <end position="3569"/>
    </location>
</feature>
<dbReference type="SUPFAM" id="SSF49899">
    <property type="entry name" value="Concanavalin A-like lectins/glucanases"/>
    <property type="match status" value="1"/>
</dbReference>
<feature type="disulfide bond" evidence="10">
    <location>
        <begin position="4187"/>
        <end position="4196"/>
    </location>
</feature>
<keyword evidence="11" id="KW-0768">Sushi</keyword>
<dbReference type="InterPro" id="IPR000152">
    <property type="entry name" value="EGF-type_Asp/Asn_hydroxyl_site"/>
</dbReference>
<evidence type="ECO:0000256" key="7">
    <source>
        <dbReference type="ARBA" id="ARBA00022837"/>
    </source>
</evidence>
<feature type="disulfide bond" evidence="10">
    <location>
        <begin position="3294"/>
        <end position="3303"/>
    </location>
</feature>
<keyword evidence="12" id="KW-0812">Transmembrane</keyword>
<dbReference type="SUPFAM" id="SSF57196">
    <property type="entry name" value="EGF/Laminin"/>
    <property type="match status" value="17"/>
</dbReference>
<dbReference type="PROSITE" id="PS50026">
    <property type="entry name" value="EGF_3"/>
    <property type="match status" value="28"/>
</dbReference>
<dbReference type="FunFam" id="2.10.25.10:FF:000045">
    <property type="entry name" value="Slit guidance ligand 2"/>
    <property type="match status" value="1"/>
</dbReference>
<dbReference type="SMART" id="SM00032">
    <property type="entry name" value="CCP"/>
    <property type="match status" value="20"/>
</dbReference>
<feature type="domain" description="Sushi" evidence="17">
    <location>
        <begin position="456"/>
        <end position="521"/>
    </location>
</feature>
<feature type="disulfide bond" evidence="11">
    <location>
        <begin position="1049"/>
        <end position="1076"/>
    </location>
</feature>
<dbReference type="SMART" id="SM01411">
    <property type="entry name" value="Ephrin_rec_like"/>
    <property type="match status" value="5"/>
</dbReference>
<keyword evidence="4 10" id="KW-0245">EGF-like domain</keyword>
<feature type="domain" description="EGF-like" evidence="14">
    <location>
        <begin position="3648"/>
        <end position="3684"/>
    </location>
</feature>
<dbReference type="Gene3D" id="2.10.50.10">
    <property type="entry name" value="Tumor Necrosis Factor Receptor, subunit A, domain 2"/>
    <property type="match status" value="3"/>
</dbReference>
<evidence type="ECO:0000256" key="13">
    <source>
        <dbReference type="SAM" id="SignalP"/>
    </source>
</evidence>
<comment type="caution">
    <text evidence="10">Lacks conserved residue(s) required for the propagation of feature annotation.</text>
</comment>
<feature type="disulfide bond" evidence="11">
    <location>
        <begin position="711"/>
        <end position="738"/>
    </location>
</feature>
<dbReference type="GO" id="GO:0005509">
    <property type="term" value="F:calcium ion binding"/>
    <property type="evidence" value="ECO:0007669"/>
    <property type="project" value="InterPro"/>
</dbReference>
<dbReference type="GO" id="GO:0005576">
    <property type="term" value="C:extracellular region"/>
    <property type="evidence" value="ECO:0007669"/>
    <property type="project" value="UniProtKB-SubCell"/>
</dbReference>
<dbReference type="FunFam" id="2.10.25.10:FF:000230">
    <property type="entry name" value="Delta-like protein"/>
    <property type="match status" value="1"/>
</dbReference>
<keyword evidence="3" id="KW-0964">Secreted</keyword>
<evidence type="ECO:0000259" key="18">
    <source>
        <dbReference type="PROSITE" id="PS51828"/>
    </source>
</evidence>
<dbReference type="PROSITE" id="PS50234">
    <property type="entry name" value="VWFA"/>
    <property type="match status" value="1"/>
</dbReference>
<dbReference type="PROSITE" id="PS00010">
    <property type="entry name" value="ASX_HYDROXYL"/>
    <property type="match status" value="24"/>
</dbReference>
<dbReference type="FunFam" id="2.10.25.10:FF:000327">
    <property type="entry name" value="neurogenic locus notch homolog protein 4"/>
    <property type="match status" value="1"/>
</dbReference>
<dbReference type="GO" id="GO:0019904">
    <property type="term" value="F:protein domain specific binding"/>
    <property type="evidence" value="ECO:0007669"/>
    <property type="project" value="UniProtKB-ARBA"/>
</dbReference>
<protein>
    <submittedName>
        <fullName evidence="19">NOTCH2 protein</fullName>
    </submittedName>
</protein>
<dbReference type="PROSITE" id="PS50825">
    <property type="entry name" value="HYR"/>
    <property type="match status" value="7"/>
</dbReference>
<dbReference type="Pfam" id="PF00084">
    <property type="entry name" value="Sushi"/>
    <property type="match status" value="17"/>
</dbReference>
<feature type="disulfide bond" evidence="10">
    <location>
        <begin position="4148"/>
        <end position="4157"/>
    </location>
</feature>
<feature type="domain" description="Sushi" evidence="17">
    <location>
        <begin position="681"/>
        <end position="740"/>
    </location>
</feature>
<dbReference type="InterPro" id="IPR003410">
    <property type="entry name" value="HYR_dom"/>
</dbReference>
<gene>
    <name evidence="19" type="primary">NOTCH2</name>
    <name evidence="19" type="ORF">BLAG_LOCUS21776</name>
</gene>
<feature type="domain" description="HYR" evidence="16">
    <location>
        <begin position="2510"/>
        <end position="2593"/>
    </location>
</feature>
<dbReference type="GO" id="GO:0048666">
    <property type="term" value="P:neuron development"/>
    <property type="evidence" value="ECO:0007669"/>
    <property type="project" value="UniProtKB-ARBA"/>
</dbReference>
<feature type="domain" description="Sushi" evidence="17">
    <location>
        <begin position="397"/>
        <end position="455"/>
    </location>
</feature>
<dbReference type="FunFam" id="2.10.25.10:FF:000012">
    <property type="entry name" value="Delta-like protein"/>
    <property type="match status" value="1"/>
</dbReference>
<organism evidence="19 20">
    <name type="scientific">Branchiostoma lanceolatum</name>
    <name type="common">Common lancelet</name>
    <name type="synonym">Amphioxus lanceolatum</name>
    <dbReference type="NCBI Taxonomy" id="7740"/>
    <lineage>
        <taxon>Eukaryota</taxon>
        <taxon>Metazoa</taxon>
        <taxon>Chordata</taxon>
        <taxon>Cephalochordata</taxon>
        <taxon>Leptocardii</taxon>
        <taxon>Amphioxiformes</taxon>
        <taxon>Branchiostomatidae</taxon>
        <taxon>Branchiostoma</taxon>
    </lineage>
</organism>
<feature type="domain" description="Sushi" evidence="17">
    <location>
        <begin position="1323"/>
        <end position="1384"/>
    </location>
</feature>
<feature type="domain" description="Sushi" evidence="17">
    <location>
        <begin position="2382"/>
        <end position="2445"/>
    </location>
</feature>
<feature type="disulfide bond" evidence="10">
    <location>
        <begin position="3256"/>
        <end position="3265"/>
    </location>
</feature>
<keyword evidence="12" id="KW-1133">Transmembrane helix</keyword>
<evidence type="ECO:0000256" key="1">
    <source>
        <dbReference type="ARBA" id="ARBA00004613"/>
    </source>
</evidence>
<feature type="domain" description="Sushi" evidence="17">
    <location>
        <begin position="1450"/>
        <end position="1510"/>
    </location>
</feature>
<dbReference type="Pfam" id="PF00008">
    <property type="entry name" value="EGF"/>
    <property type="match status" value="22"/>
</dbReference>
<feature type="disulfide bond" evidence="10">
    <location>
        <begin position="3826"/>
        <end position="3835"/>
    </location>
</feature>
<dbReference type="FunFam" id="2.10.25.10:FF:000122">
    <property type="entry name" value="Protein crumbs homolog 2"/>
    <property type="match status" value="6"/>
</dbReference>
<feature type="domain" description="EGF-like" evidence="14">
    <location>
        <begin position="3724"/>
        <end position="3760"/>
    </location>
</feature>
<evidence type="ECO:0000256" key="4">
    <source>
        <dbReference type="ARBA" id="ARBA00022536"/>
    </source>
</evidence>
<evidence type="ECO:0000256" key="8">
    <source>
        <dbReference type="ARBA" id="ARBA00023157"/>
    </source>
</evidence>
<feature type="domain" description="EGF-like" evidence="14">
    <location>
        <begin position="4199"/>
        <end position="4235"/>
    </location>
</feature>
<feature type="domain" description="EGF-like" evidence="14">
    <location>
        <begin position="3079"/>
        <end position="3115"/>
    </location>
</feature>
<feature type="domain" description="Sushi" evidence="17">
    <location>
        <begin position="1511"/>
        <end position="1574"/>
    </location>
</feature>
<dbReference type="Pfam" id="PF00354">
    <property type="entry name" value="Pentaxin"/>
    <property type="match status" value="1"/>
</dbReference>
<feature type="disulfide bond" evidence="11">
    <location>
        <begin position="1020"/>
        <end position="1063"/>
    </location>
</feature>
<feature type="domain" description="EGF-like" evidence="14">
    <location>
        <begin position="3420"/>
        <end position="3456"/>
    </location>
</feature>
<feature type="domain" description="VWFA" evidence="15">
    <location>
        <begin position="46"/>
        <end position="227"/>
    </location>
</feature>
<feature type="disulfide bond" evidence="10">
    <location>
        <begin position="3121"/>
        <end position="3131"/>
    </location>
</feature>
<feature type="disulfide bond" evidence="10">
    <location>
        <begin position="3484"/>
        <end position="3493"/>
    </location>
</feature>
<feature type="domain" description="HYR" evidence="16">
    <location>
        <begin position="586"/>
        <end position="680"/>
    </location>
</feature>
<feature type="domain" description="HYR" evidence="16">
    <location>
        <begin position="1179"/>
        <end position="1258"/>
    </location>
</feature>
<dbReference type="InterPro" id="IPR009030">
    <property type="entry name" value="Growth_fac_rcpt_cys_sf"/>
</dbReference>
<dbReference type="PRINTS" id="PR00453">
    <property type="entry name" value="VWFADOMAIN"/>
</dbReference>
<evidence type="ECO:0000259" key="17">
    <source>
        <dbReference type="PROSITE" id="PS50923"/>
    </source>
</evidence>
<evidence type="ECO:0000256" key="11">
    <source>
        <dbReference type="PROSITE-ProRule" id="PRU00302"/>
    </source>
</evidence>
<dbReference type="SUPFAM" id="SSF57535">
    <property type="entry name" value="Complement control module/SCR domain"/>
    <property type="match status" value="19"/>
</dbReference>
<feature type="domain" description="Sushi" evidence="17">
    <location>
        <begin position="952"/>
        <end position="1017"/>
    </location>
</feature>
<feature type="domain" description="EGF-like" evidence="14">
    <location>
        <begin position="3230"/>
        <end position="3266"/>
    </location>
</feature>
<dbReference type="CDD" id="cd00033">
    <property type="entry name" value="CCP"/>
    <property type="match status" value="18"/>
</dbReference>
<feature type="disulfide bond" evidence="10">
    <location>
        <begin position="3142"/>
        <end position="3151"/>
    </location>
</feature>
<evidence type="ECO:0000259" key="14">
    <source>
        <dbReference type="PROSITE" id="PS50026"/>
    </source>
</evidence>
<feature type="domain" description="Sushi" evidence="17">
    <location>
        <begin position="1385"/>
        <end position="1449"/>
    </location>
</feature>
<dbReference type="SMART" id="SM00159">
    <property type="entry name" value="PTX"/>
    <property type="match status" value="1"/>
</dbReference>
<feature type="domain" description="Sushi" evidence="17">
    <location>
        <begin position="2446"/>
        <end position="2511"/>
    </location>
</feature>
<feature type="domain" description="HYR" evidence="16">
    <location>
        <begin position="1785"/>
        <end position="1867"/>
    </location>
</feature>
<feature type="disulfide bond" evidence="10">
    <location>
        <begin position="3446"/>
        <end position="3455"/>
    </location>
</feature>
<feature type="domain" description="EGF-like" evidence="14">
    <location>
        <begin position="3800"/>
        <end position="3836"/>
    </location>
</feature>
<accession>A0A8K0F053</accession>
<feature type="domain" description="EGF-like" evidence="14">
    <location>
        <begin position="3458"/>
        <end position="3494"/>
    </location>
</feature>
<dbReference type="PROSITE" id="PS51828">
    <property type="entry name" value="PTX_2"/>
    <property type="match status" value="1"/>
</dbReference>
<dbReference type="FunFam" id="2.10.25.10:FF:000080">
    <property type="entry name" value="Neurogenic locus notch 1"/>
    <property type="match status" value="2"/>
</dbReference>
<feature type="signal peptide" evidence="13">
    <location>
        <begin position="1"/>
        <end position="21"/>
    </location>
</feature>
<feature type="disulfide bond" evidence="11">
    <location>
        <begin position="1481"/>
        <end position="1508"/>
    </location>
</feature>
<feature type="domain" description="EGF-like" evidence="14">
    <location>
        <begin position="3686"/>
        <end position="3722"/>
    </location>
</feature>
<feature type="disulfide bond" evidence="10">
    <location>
        <begin position="3332"/>
        <end position="3341"/>
    </location>
</feature>
<keyword evidence="5 13" id="KW-0732">Signal</keyword>
<feature type="domain" description="Sushi" evidence="17">
    <location>
        <begin position="1575"/>
        <end position="1638"/>
    </location>
</feature>
<reference evidence="19" key="1">
    <citation type="submission" date="2022-01" db="EMBL/GenBank/DDBJ databases">
        <authorList>
            <person name="Braso-Vives M."/>
        </authorList>
    </citation>
    <scope>NUCLEOTIDE SEQUENCE</scope>
</reference>
<feature type="domain" description="EGF-like" evidence="14">
    <location>
        <begin position="3344"/>
        <end position="3380"/>
    </location>
</feature>
<dbReference type="Gene3D" id="3.40.50.410">
    <property type="entry name" value="von Willebrand factor, type A domain"/>
    <property type="match status" value="1"/>
</dbReference>
<feature type="domain" description="EGF-like" evidence="14">
    <location>
        <begin position="4122"/>
        <end position="4158"/>
    </location>
</feature>
<feature type="domain" description="HYR" evidence="16">
    <location>
        <begin position="866"/>
        <end position="951"/>
    </location>
</feature>
<evidence type="ECO:0000256" key="6">
    <source>
        <dbReference type="ARBA" id="ARBA00022737"/>
    </source>
</evidence>
<dbReference type="EMBL" id="OV696692">
    <property type="protein sequence ID" value="CAH1269015.1"/>
    <property type="molecule type" value="Genomic_DNA"/>
</dbReference>
<evidence type="ECO:0000259" key="16">
    <source>
        <dbReference type="PROSITE" id="PS50825"/>
    </source>
</evidence>
<dbReference type="InterPro" id="IPR000742">
    <property type="entry name" value="EGF"/>
</dbReference>
<dbReference type="Gene3D" id="2.60.120.200">
    <property type="match status" value="1"/>
</dbReference>
<evidence type="ECO:0000259" key="15">
    <source>
        <dbReference type="PROSITE" id="PS50234"/>
    </source>
</evidence>
<evidence type="ECO:0000256" key="2">
    <source>
        <dbReference type="ARBA" id="ARBA00022473"/>
    </source>
</evidence>
<dbReference type="FunFam" id="2.10.25.10:FF:000173">
    <property type="entry name" value="Neurogenic locus notch protein 2"/>
    <property type="match status" value="1"/>
</dbReference>
<evidence type="ECO:0000256" key="3">
    <source>
        <dbReference type="ARBA" id="ARBA00022525"/>
    </source>
</evidence>
<feature type="domain" description="EGF-like" evidence="14">
    <location>
        <begin position="3838"/>
        <end position="3874"/>
    </location>
</feature>
<dbReference type="PROSITE" id="PS01186">
    <property type="entry name" value="EGF_2"/>
    <property type="match status" value="24"/>
</dbReference>
<dbReference type="SMART" id="SM00327">
    <property type="entry name" value="VWA"/>
    <property type="match status" value="1"/>
</dbReference>
<feature type="domain" description="Sushi" evidence="17">
    <location>
        <begin position="1018"/>
        <end position="1078"/>
    </location>
</feature>
<keyword evidence="6" id="KW-0677">Repeat</keyword>
<feature type="domain" description="EGF-like" evidence="14">
    <location>
        <begin position="4275"/>
        <end position="4311"/>
    </location>
</feature>
<feature type="disulfide bond" evidence="10">
    <location>
        <begin position="3180"/>
        <end position="3189"/>
    </location>
</feature>
<feature type="domain" description="EGF-like" evidence="14">
    <location>
        <begin position="4313"/>
        <end position="4349"/>
    </location>
</feature>
<proteinExistence type="predicted"/>
<feature type="domain" description="EGF-like" evidence="14">
    <location>
        <begin position="4160"/>
        <end position="4197"/>
    </location>
</feature>
<feature type="disulfide bond" evidence="11">
    <location>
        <begin position="1355"/>
        <end position="1382"/>
    </location>
</feature>
<dbReference type="FunFam" id="2.10.25.10:FF:000472">
    <property type="entry name" value="Uncharacterized protein, isoform A"/>
    <property type="match status" value="3"/>
</dbReference>
<dbReference type="PANTHER" id="PTHR12916:SF4">
    <property type="entry name" value="UNINFLATABLE, ISOFORM C"/>
    <property type="match status" value="1"/>
</dbReference>
<feature type="domain" description="EGF-like" evidence="14">
    <location>
        <begin position="3534"/>
        <end position="3570"/>
    </location>
</feature>
<feature type="disulfide bond" evidence="10">
    <location>
        <begin position="4263"/>
        <end position="4272"/>
    </location>
</feature>
<dbReference type="GO" id="GO:0042063">
    <property type="term" value="P:gliogenesis"/>
    <property type="evidence" value="ECO:0007669"/>
    <property type="project" value="UniProtKB-ARBA"/>
</dbReference>
<dbReference type="Proteomes" id="UP000838412">
    <property type="component" value="Chromosome 7"/>
</dbReference>
<feature type="disulfide bond" evidence="10">
    <location>
        <begin position="3598"/>
        <end position="3607"/>
    </location>
</feature>
<dbReference type="InterPro" id="IPR018097">
    <property type="entry name" value="EGF_Ca-bd_CS"/>
</dbReference>
<evidence type="ECO:0000256" key="10">
    <source>
        <dbReference type="PROSITE-ProRule" id="PRU00076"/>
    </source>
</evidence>
<feature type="domain" description="Pentraxin (PTX)" evidence="18">
    <location>
        <begin position="3877"/>
        <end position="4082"/>
    </location>
</feature>
<sequence length="4532" mass="486835">MAAFWSIWWLSVLTLTPTVNGQTLLPVQSAALSLTASLPRANDKLDIAFVLDHSGSVGLLNYGGVVTFVKAVLSRFSVSPTETRVAVISYGSSAKVDFDNLRSSSTDNNKCELFRTHLPKVTYSGGYTNTRDGLRKARELFLQGGIRHSSTKVVFTVTDGYWNVGGDPIYEVRSLQQMGVYMFAFGIGSWGIDNYKLRGLGNKDSGGLKYVYLVLDFRALSEVARRLRGDRPTNRYVHAWSSRCTGCHSSSHVCLCGTYSGQYACGCNAGYFCSNWAIIKCPHRTYKDHVSPGPCTPCPPNSDTAGTGSTSRSDCICHVGYHQVGMPIESCNRVTCKPPIYDMTSVRVASGCATSSEYNSQCSLTCKKGYREKRGSALLTCNSSGRWDKPVLTCEKGTCPQLAAPPFGKIVGSCSNQFDSLCTFNCNDDYRMFGSSTTSCTSAARWSHATPSCKRLSCDANEIWSHPNGVRQGCDQPHVAVGSSCSTTCNTGYKPVGTTTFTCLGHNGVAKWNAHPKACDADMCTPLTDPKHGKVWPVVCKTSPEYNTICTYTCDNDFSLHGPSSVTCLPGLLGGTWSSSDPVTCEDEMKPTIECPNDIAATAAALKTSAKVSWTVIAATDNSGVPPDVTVKIQSSGAASMVLKQPPPLWLEEGQHFVTYIAEDTDGNTATCSFTIDVKVTRCSSLGSPTNGAASQAACGDLRGSKCNFLCDQGFDLIGEEEVTCKDDGTWSDPLPTCQVVRCPSLRSPAHSTMSGCVDPISELYETVCYFSCATGYSRKTGPKSRQCMDDATWSGSELQCEVTTCPGLPELVHGAVTPTSCSSPSEYGTVCSFSCKSGFEIVGPTVKTCLQTGIWSNQAISTICQDLEVPQFNGCPSDQVLSAGPGDVDVKVTWMEPTAVDNSGTLPAVTLVEGKSSGSRFPEGTHNIKYTAADAMGLATDCSFRITINVAYCSSMASLARGETICNHSDRRYGTTCQFSCNRGYRLVGAGTTVCSKTIGVNPHWSSPTPTPTCEVVTCSALSRPVNGQKFGCNKAEENFGAVCSFYCNAGYSPKSHHQRTCLENGTWSGASLTCEIDACPPVISPNHGKWTPEKCSVNPLYGQECFTTCDAGYSVIGAAGWNRCLDGGHWQYDSPVDCKDVHRPVFHDCPADFHVTSEGGSASVNVTWLSPTATDNTDLQAPQFSKCPPDQVLYADKGEIFTAVTWTEPTANESVTRMQGLPPGSTFAEGTHTVMYVAANSAGLIATCSFKVTVQVRYCPVIHSPRRGTMTCDHDDDRYGTVCQFTCDEGNDLVGTTSTECTTLSSNSTYWTSSPPTCEVVTCRSLDSPTNGTMTGCSNSEEEVYGTVCSFRCNEGYSPKTTQHRRCQQDGTWSGTALQCEIDTCSPLTDPPHGHVSPLTCTTTSSVFNDECDYVCDEGYSIDGTAGSVKCLHGGRWSVNETANCTAVTCPALPNPINGIKSGCDNPIEAYNTSCSFQCNGGYSPKEAQHRICQQEGTWSGDTLHCLIDTCLPLSTPSNGHLAPAACTVSPVFGQECTYTCDVGYTLAGKDQSMACLDGGRWQYDDAPTCELVTCSGLVAPQRGSISPQFCTTAADYNTVCSFNCDSGYQVSGPSQKTCRHTGLWTDEGTSTTCMDATGPEFTSCPTSQILDAGSGKISAIATWTLPTATDNSGTTPTVVRVGGSSPGSSFNDGTHTVRYRATDGAGHRTDCLFTIRVKVPYCSYLVSPTSGSMTCDHSDRRYGTTCTFSCDSGYRMVGTSTTACRKDASVNPHWTSSVPTCQDVDKPVFHYCPGDIRTTADTGATYVRVTWTTPSATDSTRTSVHLDSSGVRSTYREGSYVISYTATDNAGNSAKCQFVVIVSVYRCAILSPPTYGQIDGSCSNMRGSSCTLSCLPGYITSGSTTRTCNVHGSTAYWDGTTPTCQKPAPGCSSVYISGSSTIQTSLMTSYTRRGFINSGRAVYSSDSTDDYLFFYGDRWCIGPRVGEKPCMAYVAAFDFNPEDIDGTWMMWDGLLLKSVSQVRCRCYVRSPGCSTIRIAGSTTVQTSRMTSYTMTGQTLEGRPVYASDSTGDFLYFNYDEWMVGPTLGGTSRGVHANDRHLTPEEILEPWNLWTGSQWQEFNAVSASCYSRYPGCSNIRIAGSTTVQTSRMTSYTKTGQTLAGRPVYVSRSSDDFLYFHQNYDEWVVGPTVGGNSRGVMNHDPHLTPEEILGPWSLWTGSQWQEFPAVSASCYYSVFSFGKRSLDQPKSRIEDRYQSIAIYNNLRQNGYSVPSQDDGQISTFPNKVPENEVTAEVNPIAVGAGKLTVGSHTIHRRDIDITCLDGMVWHDKTKTCGIPPTIEVTGLNGIYGEGSHPVRYTATDQSGNKAKCEFNVHVTVHRCKRLPPPAFGRFTSTCDNTQDSRCTMECLPGYELTGSSTRSCVIREYGTISYWDGTETRCKEMECSPLSTPEHGQIVPSKCTVQPRAGITCLYGCKEHFRLVGGDVSVRCNLSGQWEPTFIPAPVCKDIKPPTLSDCPVEIIGTPDPGERSANMYWDVPIANDNNGVPSALVSPANYTPPINLAIGTHNIEYTAIDSEGLTDSCSFTIHIKDEEPPMITCPSDIEKRIGSDELPVTITWQDPETSDNSGIPPTVELVRGHMPGTTFTKVGQFVIAYRATDDAGNYRECEFIVSVRTMACSPLNEPTKGAMTCGNWEQISVCSPYCEDGAVFPSKYPTYYCLEGAWREEFLPPSKQSRPPVVNVPDCTKTSAPSDVTSTVEMKFVYDRDCRDENVQREIKAAFWKTISGYTVCNNVFLQCDQEKLFVNCGTNRKRSLRQMSSRQSRQSSEEMTIAFTISSSTGNSTINQTHPGDDVLFSVENAIELFQNATETGQMEIEMDGVKVEAIQNSFGVSETQVSCPTGMVWNGTMRACVGCPAGFYLNEVNQTCAECPPGSYQDQINQLSCMECPTGTWTESAASRNISYCKDLCQPGTYSPTTMAPCINCPFGTYQTGVGSHSCSSCQPQQTTNITGATSSDFCFERCSSGSFSASGLEPCAPCPRGQYQPGSQSTSCLKCPMGYSTTSNGSTSSTECFNVDECLSSPCVNNGTCLDRINGYMCQCPVGFGGGLCEQNVNECASNPCLNGTCIDGIAGYVCSCTTGFTGHDCSMNIDDCEYNNCSNGATCVDGINGYRCVCLSGYAGTFCDVEGDECTSNPCLHGSTCTDIVDGYVCHCRSGFAGTLCEVNIDDCDLSPCVNNGTCVDGDSNYTCICLSGFTGENCENNINECSSSPCANNGTCVDLAARYVCDCVPGYSGQRCEEQSNECESSPCQNRGTCEDLFGSYMCHCSVGYMGVNCETAMDFCASFPCSNGGNCSNLQVNFSCECQPGYDGLTCEAEVNECDSSPCENGGTCFDVVNGYTCQCLSDFTGTNCESSPSPCASGPCHNGANCTDMYPHYACSCPAGFTGSTCNINVPECSSNPCQNGGVCTDGIDSFSCRCLSGFDGELCQIQKNECEEPMCENGGTCIDTYGAFECDCPPGFNGSRCENDIDDCVHHNCTNGAECVDGVASYSCRCQVGYKGETCSEETDECSSNPCVNAIFCQDLHNAYHCECEAGFIGDNCEINVDDCENVTCSNGGECVDGVAGFTCNCPAGIIGKLCQTNNDECLSDPCQSSGTCVDGLNRYTCLCPTGYTGTICELDVDECITSPCENGAICKNSVGNYSCTCLVGYTGQHCDINVDECAATTCHNNGTCVDLINATLCLCPTGFTGDFCEVDPDDCLPDTCNNGGTCVDGVNSASCQCVPGYEGDYCELEINECSSLPCRNGGNCTDLINDYTCSCYTGFTGKDCNISLNGCSQGRCKNGAACKDIVGDFSCVCKPSFTGTLCETELSSDFDLVLDGGDDSYASTDYNIPDIDAFTLAFWMQTTEHTNYGTPFSYATNEGNAGSDNALTISDYTGFTLFVKGEAAYTGIAVDDDNWHHITMTWESDLGKWTAFFDGVKVGSDEGLQAGVVIPGGGLAIVGQEQDFFGGGFSPDEAFIGHLHGLNWWSRVLSDNEISELAASCNHSARGDVHAWADFLPNSEGNIKVSNVSVCDDTRECKSSPCFNNATCTDFLSGYQCTCPSGFVGKNCEFDVDDCLGIICQHGGTCVDQVNGYECTCTIGFHGINCELEVSTCSPNPCQHDGACTENGLGTYNCSCKPGYSGTDCDVEIDECASDPCSYNASCVDLIDDYYCDCPNGFFGQNCDGEVDYCDPNLCQHGGTCIPIQNDYRCTCSNGFTGYNCEIDIDECEGVECMNNGTCLDGIASYSCTCVRGFTDTHCDTNINECEAIVCLNGGTCVDGIDSFTCKCPGSYTGSMCDLIEIQVGPTESNQQGGNIVGFSERSATVVTNDDAPTMPNASEFSSAMSSNSDASYIAGFSIGSLALLAAVSVLVWKKCRATKGKVTDVSRARKYMRPRRATVSPTADDFKSEDMSDKMHHAEKVSTLFSPFFEGKGENVLTDDFTSDDISERRHHAEKVNPLFNPFVVRRGGNPLAAWNTSDV</sequence>
<feature type="disulfide bond" evidence="11">
    <location>
        <begin position="1452"/>
        <end position="1495"/>
    </location>
</feature>
<feature type="domain" description="Sushi" evidence="17">
    <location>
        <begin position="1868"/>
        <end position="1929"/>
    </location>
</feature>
<keyword evidence="7" id="KW-0106">Calcium</keyword>
<feature type="domain" description="Sushi" evidence="17">
    <location>
        <begin position="804"/>
        <end position="867"/>
    </location>
</feature>
<feature type="disulfide bond" evidence="10">
    <location>
        <begin position="3788"/>
        <end position="3797"/>
    </location>
</feature>
<dbReference type="InterPro" id="IPR036465">
    <property type="entry name" value="vWFA_dom_sf"/>
</dbReference>
<dbReference type="SMART" id="SM00179">
    <property type="entry name" value="EGF_CA"/>
    <property type="match status" value="28"/>
</dbReference>
<feature type="chain" id="PRO_5035427098" evidence="13">
    <location>
        <begin position="22"/>
        <end position="4532"/>
    </location>
</feature>
<feature type="domain" description="EGF-like" evidence="14">
    <location>
        <begin position="3268"/>
        <end position="3304"/>
    </location>
</feature>
<dbReference type="GO" id="GO:0030097">
    <property type="term" value="P:hemopoiesis"/>
    <property type="evidence" value="ECO:0007669"/>
    <property type="project" value="UniProtKB-ARBA"/>
</dbReference>
<dbReference type="Gene3D" id="2.10.25.10">
    <property type="entry name" value="Laminin"/>
    <property type="match status" value="28"/>
</dbReference>
<dbReference type="PROSITE" id="PS00022">
    <property type="entry name" value="EGF_1"/>
    <property type="match status" value="27"/>
</dbReference>
<dbReference type="PANTHER" id="PTHR12916">
    <property type="entry name" value="CYTOCHROME C OXIDASE POLYPEPTIDE VIC-2"/>
    <property type="match status" value="1"/>
</dbReference>
<dbReference type="FunFam" id="2.60.120.200:FF:000012">
    <property type="entry name" value="neuronal pentraxin receptor"/>
    <property type="match status" value="1"/>
</dbReference>
<feature type="domain" description="EGF-like" evidence="14">
    <location>
        <begin position="3572"/>
        <end position="3608"/>
    </location>
</feature>
<dbReference type="FunFam" id="2.10.25.10:FF:000143">
    <property type="entry name" value="Protein crumbs 1"/>
    <property type="match status" value="7"/>
</dbReference>
<keyword evidence="9" id="KW-0325">Glycoprotein</keyword>
<keyword evidence="8 10" id="KW-1015">Disulfide bond</keyword>
<feature type="disulfide bond" evidence="10">
    <location>
        <begin position="3522"/>
        <end position="3531"/>
    </location>
</feature>
<feature type="domain" description="HYR" evidence="16">
    <location>
        <begin position="1637"/>
        <end position="1722"/>
    </location>
</feature>
<dbReference type="GO" id="GO:0035282">
    <property type="term" value="P:segmentation"/>
    <property type="evidence" value="ECO:0007669"/>
    <property type="project" value="UniProtKB-ARBA"/>
</dbReference>
<feature type="domain" description="EGF-like" evidence="14">
    <location>
        <begin position="3154"/>
        <end position="3190"/>
    </location>
</feature>
<evidence type="ECO:0000256" key="12">
    <source>
        <dbReference type="SAM" id="Phobius"/>
    </source>
</evidence>
<dbReference type="GO" id="GO:0000902">
    <property type="term" value="P:cell morphogenesis"/>
    <property type="evidence" value="ECO:0007669"/>
    <property type="project" value="UniProtKB-ARBA"/>
</dbReference>
<dbReference type="CDD" id="cd00054">
    <property type="entry name" value="EGF_CA"/>
    <property type="match status" value="28"/>
</dbReference>
<name>A0A8K0F053_BRALA</name>
<dbReference type="InterPro" id="IPR013032">
    <property type="entry name" value="EGF-like_CS"/>
</dbReference>
<feature type="domain" description="Sushi" evidence="17">
    <location>
        <begin position="522"/>
        <end position="587"/>
    </location>
</feature>
<feature type="disulfide bond" evidence="10">
    <location>
        <begin position="3636"/>
        <end position="3645"/>
    </location>
</feature>
<dbReference type="PROSITE" id="PS01187">
    <property type="entry name" value="EGF_CA"/>
    <property type="match status" value="10"/>
</dbReference>
<feature type="domain" description="EGF-like" evidence="14">
    <location>
        <begin position="3117"/>
        <end position="3152"/>
    </location>
</feature>
<dbReference type="GO" id="GO:0048646">
    <property type="term" value="P:anatomical structure formation involved in morphogenesis"/>
    <property type="evidence" value="ECO:0007669"/>
    <property type="project" value="UniProtKB-ARBA"/>
</dbReference>
<feature type="disulfide bond" evidence="10">
    <location>
        <begin position="3218"/>
        <end position="3227"/>
    </location>
</feature>
<keyword evidence="2" id="KW-0217">Developmental protein</keyword>
<dbReference type="InterPro" id="IPR002035">
    <property type="entry name" value="VWF_A"/>
</dbReference>
<feature type="domain" description="EGF-like" evidence="14">
    <location>
        <begin position="3610"/>
        <end position="3646"/>
    </location>
</feature>
<comment type="subcellular location">
    <subcellularLocation>
        <location evidence="1">Secreted</location>
    </subcellularLocation>
</comment>
<dbReference type="GO" id="GO:0005886">
    <property type="term" value="C:plasma membrane"/>
    <property type="evidence" value="ECO:0007669"/>
    <property type="project" value="UniProtKB-ARBA"/>
</dbReference>
<evidence type="ECO:0000313" key="19">
    <source>
        <dbReference type="EMBL" id="CAH1269015.1"/>
    </source>
</evidence>
<dbReference type="PROSITE" id="PS50923">
    <property type="entry name" value="SUSHI"/>
    <property type="match status" value="19"/>
</dbReference>
<dbReference type="SUPFAM" id="SSF57184">
    <property type="entry name" value="Growth factor receptor domain"/>
    <property type="match status" value="5"/>
</dbReference>
<dbReference type="InterPro" id="IPR000436">
    <property type="entry name" value="Sushi_SCR_CCP_dom"/>
</dbReference>
<dbReference type="Pfam" id="PF00092">
    <property type="entry name" value="VWA"/>
    <property type="match status" value="1"/>
</dbReference>
<dbReference type="SMART" id="SM00181">
    <property type="entry name" value="EGF"/>
    <property type="match status" value="29"/>
</dbReference>
<evidence type="ECO:0000313" key="20">
    <source>
        <dbReference type="Proteomes" id="UP000838412"/>
    </source>
</evidence>
<feature type="domain" description="EGF-like" evidence="14">
    <location>
        <begin position="3382"/>
        <end position="3418"/>
    </location>
</feature>
<dbReference type="PRINTS" id="PR00895">
    <property type="entry name" value="PENTAXIN"/>
</dbReference>